<accession>A0A9W9X3M5</accession>
<comment type="caution">
    <text evidence="2">The sequence shown here is derived from an EMBL/GenBank/DDBJ whole genome shotgun (WGS) entry which is preliminary data.</text>
</comment>
<dbReference type="Proteomes" id="UP001147760">
    <property type="component" value="Unassembled WGS sequence"/>
</dbReference>
<dbReference type="AlphaFoldDB" id="A0A9W9X3M5"/>
<proteinExistence type="predicted"/>
<reference evidence="2" key="2">
    <citation type="journal article" date="2023" name="IMA Fungus">
        <title>Comparative genomic study of the Penicillium genus elucidates a diverse pangenome and 15 lateral gene transfer events.</title>
        <authorList>
            <person name="Petersen C."/>
            <person name="Sorensen T."/>
            <person name="Nielsen M.R."/>
            <person name="Sondergaard T.E."/>
            <person name="Sorensen J.L."/>
            <person name="Fitzpatrick D.A."/>
            <person name="Frisvad J.C."/>
            <person name="Nielsen K.L."/>
        </authorList>
    </citation>
    <scope>NUCLEOTIDE SEQUENCE</scope>
    <source>
        <strain evidence="2">IBT 17660</strain>
    </source>
</reference>
<dbReference type="OrthoDB" id="4323916at2759"/>
<feature type="region of interest" description="Disordered" evidence="1">
    <location>
        <begin position="1"/>
        <end position="47"/>
    </location>
</feature>
<protein>
    <submittedName>
        <fullName evidence="2">Uncharacterized protein</fullName>
    </submittedName>
</protein>
<evidence type="ECO:0000313" key="2">
    <source>
        <dbReference type="EMBL" id="KAJ5483141.1"/>
    </source>
</evidence>
<dbReference type="EMBL" id="JAPWDO010000002">
    <property type="protein sequence ID" value="KAJ5483141.1"/>
    <property type="molecule type" value="Genomic_DNA"/>
</dbReference>
<organism evidence="2 3">
    <name type="scientific">Penicillium desertorum</name>
    <dbReference type="NCBI Taxonomy" id="1303715"/>
    <lineage>
        <taxon>Eukaryota</taxon>
        <taxon>Fungi</taxon>
        <taxon>Dikarya</taxon>
        <taxon>Ascomycota</taxon>
        <taxon>Pezizomycotina</taxon>
        <taxon>Eurotiomycetes</taxon>
        <taxon>Eurotiomycetidae</taxon>
        <taxon>Eurotiales</taxon>
        <taxon>Aspergillaceae</taxon>
        <taxon>Penicillium</taxon>
    </lineage>
</organism>
<sequence length="175" mass="19765">MDGSHNEPEAKVKHDQGRESAPPEHVNEPPVFPALQNHDQQLLPELQQPPNEADALAAEQFQSLVEKLKRLSQDDPQFAHQAAQILRFYRRSYESYVARNIDSQIVGNVNGELHTPNLQLCQQREYHKSRSAKQEEEEVVNIGRAFENFGTGIGRLLRDSEGSILEPLHGAANKL</sequence>
<evidence type="ECO:0000256" key="1">
    <source>
        <dbReference type="SAM" id="MobiDB-lite"/>
    </source>
</evidence>
<feature type="compositionally biased region" description="Basic and acidic residues" evidence="1">
    <location>
        <begin position="1"/>
        <end position="27"/>
    </location>
</feature>
<evidence type="ECO:0000313" key="3">
    <source>
        <dbReference type="Proteomes" id="UP001147760"/>
    </source>
</evidence>
<gene>
    <name evidence="2" type="ORF">N7530_002387</name>
</gene>
<keyword evidence="3" id="KW-1185">Reference proteome</keyword>
<name>A0A9W9X3M5_9EURO</name>
<reference evidence="2" key="1">
    <citation type="submission" date="2022-12" db="EMBL/GenBank/DDBJ databases">
        <authorList>
            <person name="Petersen C."/>
        </authorList>
    </citation>
    <scope>NUCLEOTIDE SEQUENCE</scope>
    <source>
        <strain evidence="2">IBT 17660</strain>
    </source>
</reference>